<gene>
    <name evidence="3" type="ORF">F9Z94_20460</name>
    <name evidence="2" type="ORF">GAY01_22715</name>
    <name evidence="4" type="ORF">LI282_03160</name>
</gene>
<protein>
    <submittedName>
        <fullName evidence="3">Glycosyltransferase</fullName>
    </submittedName>
</protein>
<dbReference type="SUPFAM" id="SSF53448">
    <property type="entry name" value="Nucleotide-diphospho-sugar transferases"/>
    <property type="match status" value="1"/>
</dbReference>
<dbReference type="InterPro" id="IPR029044">
    <property type="entry name" value="Nucleotide-diphossugar_trans"/>
</dbReference>
<dbReference type="Gene3D" id="3.90.550.10">
    <property type="entry name" value="Spore Coat Polysaccharide Biosynthesis Protein SpsA, Chain A"/>
    <property type="match status" value="1"/>
</dbReference>
<keyword evidence="3" id="KW-0808">Transferase</keyword>
<dbReference type="GeneID" id="93448058"/>
<dbReference type="CDD" id="cd06433">
    <property type="entry name" value="GT_2_WfgS_like"/>
    <property type="match status" value="1"/>
</dbReference>
<dbReference type="EMBL" id="WCZM01000058">
    <property type="protein sequence ID" value="KAB3561975.1"/>
    <property type="molecule type" value="Genomic_DNA"/>
</dbReference>
<dbReference type="Proteomes" id="UP001199363">
    <property type="component" value="Unassembled WGS sequence"/>
</dbReference>
<dbReference type="RefSeq" id="WP_007832264.1">
    <property type="nucleotide sequence ID" value="NZ_CAXSSN010000034.1"/>
</dbReference>
<reference evidence="4" key="3">
    <citation type="submission" date="2021-10" db="EMBL/GenBank/DDBJ databases">
        <title>Collection of gut derived symbiotic bacterial strains cultured from healthy donors.</title>
        <authorList>
            <person name="Lin H."/>
            <person name="Littmann E."/>
            <person name="Kohout C."/>
            <person name="Pamer E.G."/>
        </authorList>
    </citation>
    <scope>NUCLEOTIDE SEQUENCE</scope>
    <source>
        <strain evidence="4">DFI.1.167</strain>
    </source>
</reference>
<evidence type="ECO:0000313" key="4">
    <source>
        <dbReference type="EMBL" id="MCB7280033.1"/>
    </source>
</evidence>
<dbReference type="Pfam" id="PF00535">
    <property type="entry name" value="Glycos_transf_2"/>
    <property type="match status" value="1"/>
</dbReference>
<sequence length="258" mass="29783">MTISLITVTYNSGNTLFSTLQSVLSQTHLDIEYIIVDGVSKDHTIDVLKEYEPKFNGRLRWISEPDKGLYDAMNKGIRMATGDVVGILNSDDFFTGKDVLAQVVRAFETDDRLAAVYGDVHFVHPDKLDKCVRYYSSKVFKRKLMRFGFMPAHPSFYLRRKYFGKFGCYKTDYRIAADFEFLLRVIYKGNISIKYLPIDMVTMRMGGVSTSGVVSHKWIMKEHLRAFRENGIYTNVFLLGIRYIYKVGELLLHKSVSR</sequence>
<dbReference type="EMBL" id="WCIF01000038">
    <property type="protein sequence ID" value="KAB5433029.1"/>
    <property type="molecule type" value="Genomic_DNA"/>
</dbReference>
<evidence type="ECO:0000313" key="5">
    <source>
        <dbReference type="Proteomes" id="UP000433382"/>
    </source>
</evidence>
<reference evidence="2 5" key="1">
    <citation type="journal article" date="2019" name="Nat. Med.">
        <title>A library of human gut bacterial isolates paired with longitudinal multiomics data enables mechanistic microbiome research.</title>
        <authorList>
            <person name="Poyet M."/>
            <person name="Groussin M."/>
            <person name="Gibbons S.M."/>
            <person name="Avila-Pacheco J."/>
            <person name="Jiang X."/>
            <person name="Kearney S.M."/>
            <person name="Perrotta A.R."/>
            <person name="Berdy B."/>
            <person name="Zhao S."/>
            <person name="Lieberman T.D."/>
            <person name="Swanson P.K."/>
            <person name="Smith M."/>
            <person name="Roesemann S."/>
            <person name="Alexander J.E."/>
            <person name="Rich S.A."/>
            <person name="Livny J."/>
            <person name="Vlamakis H."/>
            <person name="Clish C."/>
            <person name="Bullock K."/>
            <person name="Deik A."/>
            <person name="Scott J."/>
            <person name="Pierce K.A."/>
            <person name="Xavier R.J."/>
            <person name="Alm E.J."/>
        </authorList>
    </citation>
    <scope>NUCLEOTIDE SEQUENCE [LARGE SCALE GENOMIC DNA]</scope>
    <source>
        <strain evidence="2 5">BIOML-A73</strain>
    </source>
</reference>
<comment type="caution">
    <text evidence="3">The sequence shown here is derived from an EMBL/GenBank/DDBJ whole genome shotgun (WGS) entry which is preliminary data.</text>
</comment>
<dbReference type="InterPro" id="IPR001173">
    <property type="entry name" value="Glyco_trans_2-like"/>
</dbReference>
<feature type="domain" description="Glycosyltransferase 2-like" evidence="1">
    <location>
        <begin position="4"/>
        <end position="145"/>
    </location>
</feature>
<evidence type="ECO:0000313" key="6">
    <source>
        <dbReference type="Proteomes" id="UP000462885"/>
    </source>
</evidence>
<dbReference type="Proteomes" id="UP000462885">
    <property type="component" value="Unassembled WGS sequence"/>
</dbReference>
<dbReference type="PANTHER" id="PTHR22916">
    <property type="entry name" value="GLYCOSYLTRANSFERASE"/>
    <property type="match status" value="1"/>
</dbReference>
<organism evidence="3 6">
    <name type="scientific">Phocaeicola vulgatus</name>
    <name type="common">Bacteroides vulgatus</name>
    <dbReference type="NCBI Taxonomy" id="821"/>
    <lineage>
        <taxon>Bacteria</taxon>
        <taxon>Pseudomonadati</taxon>
        <taxon>Bacteroidota</taxon>
        <taxon>Bacteroidia</taxon>
        <taxon>Bacteroidales</taxon>
        <taxon>Bacteroidaceae</taxon>
        <taxon>Phocaeicola</taxon>
    </lineage>
</organism>
<dbReference type="GO" id="GO:0016758">
    <property type="term" value="F:hexosyltransferase activity"/>
    <property type="evidence" value="ECO:0007669"/>
    <property type="project" value="UniProtKB-ARBA"/>
</dbReference>
<dbReference type="PANTHER" id="PTHR22916:SF3">
    <property type="entry name" value="UDP-GLCNAC:BETAGAL BETA-1,3-N-ACETYLGLUCOSAMINYLTRANSFERASE-LIKE PROTEIN 1"/>
    <property type="match status" value="1"/>
</dbReference>
<dbReference type="EMBL" id="JAJCQG010000007">
    <property type="protein sequence ID" value="MCB7280033.1"/>
    <property type="molecule type" value="Genomic_DNA"/>
</dbReference>
<evidence type="ECO:0000259" key="1">
    <source>
        <dbReference type="Pfam" id="PF00535"/>
    </source>
</evidence>
<name>A0A174IZH1_PHOVU</name>
<reference evidence="3 6" key="2">
    <citation type="submission" date="2019-10" db="EMBL/GenBank/DDBJ databases">
        <title>Genome Sequence and Assembly of iSURF_14.</title>
        <authorList>
            <person name="Wucher B.R."/>
            <person name="Ruoff K.L."/>
            <person name="Price C.E."/>
            <person name="Valls R.R."/>
            <person name="O'Toole G.A."/>
        </authorList>
    </citation>
    <scope>NUCLEOTIDE SEQUENCE [LARGE SCALE GENOMIC DNA]</scope>
    <source>
        <strain evidence="3 6">ANK132K_3B</strain>
    </source>
</reference>
<accession>A0A174IZH1</accession>
<evidence type="ECO:0000313" key="2">
    <source>
        <dbReference type="EMBL" id="KAB3561975.1"/>
    </source>
</evidence>
<evidence type="ECO:0000313" key="3">
    <source>
        <dbReference type="EMBL" id="KAB5433029.1"/>
    </source>
</evidence>
<proteinExistence type="predicted"/>
<dbReference type="Proteomes" id="UP000433382">
    <property type="component" value="Unassembled WGS sequence"/>
</dbReference>
<dbReference type="AlphaFoldDB" id="A0A174IZH1"/>